<comment type="caution">
    <text evidence="4">The sequence shown here is derived from an EMBL/GenBank/DDBJ whole genome shotgun (WGS) entry which is preliminary data.</text>
</comment>
<dbReference type="GO" id="GO:0009055">
    <property type="term" value="F:electron transfer activity"/>
    <property type="evidence" value="ECO:0007669"/>
    <property type="project" value="InterPro"/>
</dbReference>
<comment type="similarity">
    <text evidence="1">Belongs to the WrbA family.</text>
</comment>
<dbReference type="GO" id="GO:0010181">
    <property type="term" value="F:FMN binding"/>
    <property type="evidence" value="ECO:0007669"/>
    <property type="project" value="InterPro"/>
</dbReference>
<evidence type="ECO:0000313" key="5">
    <source>
        <dbReference type="Proteomes" id="UP000315289"/>
    </source>
</evidence>
<gene>
    <name evidence="4" type="ORF">NARC_80070</name>
</gene>
<dbReference type="Gene3D" id="3.40.50.360">
    <property type="match status" value="1"/>
</dbReference>
<dbReference type="AlphaFoldDB" id="A0A557SUQ5"/>
<dbReference type="Pfam" id="PF03358">
    <property type="entry name" value="FMN_red"/>
    <property type="match status" value="1"/>
</dbReference>
<dbReference type="EC" id="1.6.5.2" evidence="4"/>
<dbReference type="NCBIfam" id="NF002999">
    <property type="entry name" value="PRK03767.1"/>
    <property type="match status" value="1"/>
</dbReference>
<name>A0A557SUQ5_9ARCH</name>
<dbReference type="InterPro" id="IPR005025">
    <property type="entry name" value="FMN_Rdtase-like_dom"/>
</dbReference>
<dbReference type="PANTHER" id="PTHR30546:SF23">
    <property type="entry name" value="FLAVOPROTEIN-LIKE PROTEIN YCP4-RELATED"/>
    <property type="match status" value="1"/>
</dbReference>
<accession>A0A557SUQ5</accession>
<dbReference type="InterPro" id="IPR010089">
    <property type="entry name" value="Flavoprotein_WrbA-like"/>
</dbReference>
<evidence type="ECO:0000259" key="3">
    <source>
        <dbReference type="PROSITE" id="PS50902"/>
    </source>
</evidence>
<dbReference type="NCBIfam" id="TIGR01755">
    <property type="entry name" value="flav_wrbA"/>
    <property type="match status" value="1"/>
</dbReference>
<dbReference type="EMBL" id="VOAH01000008">
    <property type="protein sequence ID" value="TVP40344.1"/>
    <property type="molecule type" value="Genomic_DNA"/>
</dbReference>
<sequence length="210" mass="22945">MIMSERISKILILFYSRYGNTAGMAEEIAYGAKEVSNTSVTLRRIADDVPAEVVSQNPEWSKIVEDLTNTYPTNKVDDLVNEMPNYDAIIFGSPTRFGNMAAPMKALWDRTSDLWMKGSLIGKLGAVFTAAASVHGGQETTAISMMFPMLHHGMIIVGVPYAVPELTQSGSPYGPSRIVGRMSNKEITEADIKVARALGKRISELAKKLS</sequence>
<protein>
    <submittedName>
        <fullName evidence="4">NAD(P)H dehydrogenase (Quinone)</fullName>
        <ecNumber evidence="4">1.6.5.2</ecNumber>
    </submittedName>
</protein>
<dbReference type="GO" id="GO:0016020">
    <property type="term" value="C:membrane"/>
    <property type="evidence" value="ECO:0007669"/>
    <property type="project" value="TreeGrafter"/>
</dbReference>
<evidence type="ECO:0000313" key="4">
    <source>
        <dbReference type="EMBL" id="TVP40344.1"/>
    </source>
</evidence>
<dbReference type="Proteomes" id="UP000315289">
    <property type="component" value="Unassembled WGS sequence"/>
</dbReference>
<feature type="domain" description="Flavodoxin-like" evidence="3">
    <location>
        <begin position="10"/>
        <end position="210"/>
    </location>
</feature>
<dbReference type="GO" id="GO:0003955">
    <property type="term" value="F:NAD(P)H dehydrogenase (quinone) activity"/>
    <property type="evidence" value="ECO:0007669"/>
    <property type="project" value="UniProtKB-EC"/>
</dbReference>
<dbReference type="SUPFAM" id="SSF52218">
    <property type="entry name" value="Flavoproteins"/>
    <property type="match status" value="1"/>
</dbReference>
<dbReference type="PROSITE" id="PS50902">
    <property type="entry name" value="FLAVODOXIN_LIKE"/>
    <property type="match status" value="1"/>
</dbReference>
<dbReference type="InterPro" id="IPR029039">
    <property type="entry name" value="Flavoprotein-like_sf"/>
</dbReference>
<dbReference type="PROSITE" id="PS00201">
    <property type="entry name" value="FLAVODOXIN"/>
    <property type="match status" value="1"/>
</dbReference>
<comment type="similarity">
    <text evidence="2">Belongs to the SsuE family. Isf subfamily.</text>
</comment>
<dbReference type="FunFam" id="3.40.50.360:FF:000001">
    <property type="entry name" value="NAD(P)H dehydrogenase (Quinone) FQR1-like"/>
    <property type="match status" value="1"/>
</dbReference>
<keyword evidence="5" id="KW-1185">Reference proteome</keyword>
<evidence type="ECO:0000256" key="1">
    <source>
        <dbReference type="ARBA" id="ARBA00006961"/>
    </source>
</evidence>
<reference evidence="4 5" key="1">
    <citation type="journal article" date="2019" name="Front. Microbiol.">
        <title>Ammonia Oxidation by the Arctic Terrestrial Thaumarchaeote Candidatus Nitrosocosmicus arcticus Is Stimulated by Increasing Temperatures.</title>
        <authorList>
            <person name="Alves R.J.E."/>
            <person name="Kerou M."/>
            <person name="Zappe A."/>
            <person name="Bittner R."/>
            <person name="Abby S.S."/>
            <person name="Schmidt H.A."/>
            <person name="Pfeifer K."/>
            <person name="Schleper C."/>
        </authorList>
    </citation>
    <scope>NUCLEOTIDE SEQUENCE [LARGE SCALE GENOMIC DNA]</scope>
    <source>
        <strain evidence="4 5">Kfb</strain>
    </source>
</reference>
<proteinExistence type="inferred from homology"/>
<dbReference type="PANTHER" id="PTHR30546">
    <property type="entry name" value="FLAVODOXIN-RELATED PROTEIN WRBA-RELATED"/>
    <property type="match status" value="1"/>
</dbReference>
<dbReference type="InterPro" id="IPR008254">
    <property type="entry name" value="Flavodoxin/NO_synth"/>
</dbReference>
<keyword evidence="4" id="KW-0560">Oxidoreductase</keyword>
<organism evidence="4 5">
    <name type="scientific">Candidatus Nitrosocosmicus arcticus</name>
    <dbReference type="NCBI Taxonomy" id="2035267"/>
    <lineage>
        <taxon>Archaea</taxon>
        <taxon>Nitrososphaerota</taxon>
        <taxon>Nitrososphaeria</taxon>
        <taxon>Nitrososphaerales</taxon>
        <taxon>Nitrososphaeraceae</taxon>
        <taxon>Candidatus Nitrosocosmicus</taxon>
    </lineage>
</organism>
<evidence type="ECO:0000256" key="2">
    <source>
        <dbReference type="ARBA" id="ARBA00038292"/>
    </source>
</evidence>
<dbReference type="InterPro" id="IPR001226">
    <property type="entry name" value="Flavodoxin_CS"/>
</dbReference>